<protein>
    <submittedName>
        <fullName evidence="1">Uncharacterized protein</fullName>
    </submittedName>
</protein>
<dbReference type="STRING" id="694429.Pyrfu_1721"/>
<proteinExistence type="predicted"/>
<evidence type="ECO:0000313" key="2">
    <source>
        <dbReference type="Proteomes" id="UP000001037"/>
    </source>
</evidence>
<organism evidence="1 2">
    <name type="scientific">Pyrolobus fumarii (strain DSM 11204 / 1A)</name>
    <dbReference type="NCBI Taxonomy" id="694429"/>
    <lineage>
        <taxon>Archaea</taxon>
        <taxon>Thermoproteota</taxon>
        <taxon>Thermoprotei</taxon>
        <taxon>Desulfurococcales</taxon>
        <taxon>Pyrodictiaceae</taxon>
        <taxon>Pyrolobus</taxon>
    </lineage>
</organism>
<dbReference type="KEGG" id="pfm:Pyrfu_1721"/>
<dbReference type="InParanoid" id="G0ECK6"/>
<dbReference type="eggNOG" id="arCOG04283">
    <property type="taxonomic scope" value="Archaea"/>
</dbReference>
<dbReference type="Proteomes" id="UP000001037">
    <property type="component" value="Chromosome"/>
</dbReference>
<sequence length="104" mass="11835">MSKPQKLVLVTAEHHPLHKQWVKLAEELAKEKGLELEIRMEDYVLLNECGEQDEFGMAWLPQLLVMLDDGSCKLVLSKIPLDNTLQPDLESAKKQALERLSQLG</sequence>
<name>G0ECK6_PYRF1</name>
<evidence type="ECO:0000313" key="1">
    <source>
        <dbReference type="EMBL" id="AEM39576.1"/>
    </source>
</evidence>
<dbReference type="GeneID" id="11138910"/>
<keyword evidence="2" id="KW-1185">Reference proteome</keyword>
<dbReference type="OrthoDB" id="36613at2157"/>
<dbReference type="HOGENOM" id="CLU_2204008_0_0_2"/>
<dbReference type="RefSeq" id="WP_014027253.1">
    <property type="nucleotide sequence ID" value="NC_015931.1"/>
</dbReference>
<dbReference type="AlphaFoldDB" id="G0ECK6"/>
<dbReference type="EMBL" id="CP002838">
    <property type="protein sequence ID" value="AEM39576.1"/>
    <property type="molecule type" value="Genomic_DNA"/>
</dbReference>
<gene>
    <name evidence="1" type="ordered locus">Pyrfu_1721</name>
</gene>
<reference evidence="1 2" key="1">
    <citation type="journal article" date="2011" name="Stand. Genomic Sci.">
        <title>Complete genome sequence of the hyperthermophilic chemolithoautotroph Pyrolobus fumarii type strain (1A).</title>
        <authorList>
            <person name="Anderson I."/>
            <person name="Goker M."/>
            <person name="Nolan M."/>
            <person name="Lucas S."/>
            <person name="Hammon N."/>
            <person name="Deshpande S."/>
            <person name="Cheng J.F."/>
            <person name="Tapia R."/>
            <person name="Han C."/>
            <person name="Goodwin L."/>
            <person name="Pitluck S."/>
            <person name="Huntemann M."/>
            <person name="Liolios K."/>
            <person name="Ivanova N."/>
            <person name="Pagani I."/>
            <person name="Mavromatis K."/>
            <person name="Ovchinikova G."/>
            <person name="Pati A."/>
            <person name="Chen A."/>
            <person name="Palaniappan K."/>
            <person name="Land M."/>
            <person name="Hauser L."/>
            <person name="Brambilla E.M."/>
            <person name="Huber H."/>
            <person name="Yasawong M."/>
            <person name="Rohde M."/>
            <person name="Spring S."/>
            <person name="Abt B."/>
            <person name="Sikorski J."/>
            <person name="Wirth R."/>
            <person name="Detter J.C."/>
            <person name="Woyke T."/>
            <person name="Bristow J."/>
            <person name="Eisen J.A."/>
            <person name="Markowitz V."/>
            <person name="Hugenholtz P."/>
            <person name="Kyrpides N.C."/>
            <person name="Klenk H.P."/>
            <person name="Lapidus A."/>
        </authorList>
    </citation>
    <scope>NUCLEOTIDE SEQUENCE [LARGE SCALE GENOMIC DNA]</scope>
    <source>
        <strain evidence="2">DSM 11204 / 1A</strain>
    </source>
</reference>
<accession>G0ECK6</accession>